<dbReference type="PROSITE" id="PS51462">
    <property type="entry name" value="NUDIX"/>
    <property type="match status" value="1"/>
</dbReference>
<dbReference type="Gene3D" id="3.90.79.10">
    <property type="entry name" value="Nucleoside Triphosphate Pyrophosphohydrolase"/>
    <property type="match status" value="1"/>
</dbReference>
<dbReference type="PANTHER" id="PTHR43046">
    <property type="entry name" value="GDP-MANNOSE MANNOSYL HYDROLASE"/>
    <property type="match status" value="1"/>
</dbReference>
<dbReference type="PANTHER" id="PTHR43046:SF2">
    <property type="entry name" value="8-OXO-DGTP DIPHOSPHATASE-RELATED"/>
    <property type="match status" value="1"/>
</dbReference>
<dbReference type="PRINTS" id="PR00502">
    <property type="entry name" value="NUDIXFAMILY"/>
</dbReference>
<dbReference type="InterPro" id="IPR020476">
    <property type="entry name" value="Nudix_hydrolase"/>
</dbReference>
<dbReference type="InterPro" id="IPR020084">
    <property type="entry name" value="NUDIX_hydrolase_CS"/>
</dbReference>
<dbReference type="GO" id="GO:0016787">
    <property type="term" value="F:hydrolase activity"/>
    <property type="evidence" value="ECO:0007669"/>
    <property type="project" value="UniProtKB-KW"/>
</dbReference>
<dbReference type="Pfam" id="PF00293">
    <property type="entry name" value="NUDIX"/>
    <property type="match status" value="1"/>
</dbReference>
<dbReference type="RefSeq" id="WP_204728287.1">
    <property type="nucleotide sequence ID" value="NZ_JAFBDK010000003.1"/>
</dbReference>
<dbReference type="CDD" id="cd02883">
    <property type="entry name" value="NUDIX_Hydrolase"/>
    <property type="match status" value="1"/>
</dbReference>
<dbReference type="EC" id="3.6.-.-" evidence="5"/>
<comment type="caution">
    <text evidence="5">The sequence shown here is derived from an EMBL/GenBank/DDBJ whole genome shotgun (WGS) entry which is preliminary data.</text>
</comment>
<dbReference type="EMBL" id="JBHUPG010000031">
    <property type="protein sequence ID" value="MFD2913367.1"/>
    <property type="molecule type" value="Genomic_DNA"/>
</dbReference>
<evidence type="ECO:0000313" key="5">
    <source>
        <dbReference type="EMBL" id="MFD2913367.1"/>
    </source>
</evidence>
<evidence type="ECO:0000259" key="4">
    <source>
        <dbReference type="PROSITE" id="PS51462"/>
    </source>
</evidence>
<organism evidence="5 6">
    <name type="scientific">Jeotgalibacillus terrae</name>
    <dbReference type="NCBI Taxonomy" id="587735"/>
    <lineage>
        <taxon>Bacteria</taxon>
        <taxon>Bacillati</taxon>
        <taxon>Bacillota</taxon>
        <taxon>Bacilli</taxon>
        <taxon>Bacillales</taxon>
        <taxon>Caryophanaceae</taxon>
        <taxon>Jeotgalibacillus</taxon>
    </lineage>
</organism>
<dbReference type="InterPro" id="IPR015797">
    <property type="entry name" value="NUDIX_hydrolase-like_dom_sf"/>
</dbReference>
<keyword evidence="6" id="KW-1185">Reference proteome</keyword>
<keyword evidence="2 3" id="KW-0378">Hydrolase</keyword>
<protein>
    <submittedName>
        <fullName evidence="5">NUDIX hydrolase</fullName>
        <ecNumber evidence="5">3.6.-.-</ecNumber>
    </submittedName>
</protein>
<accession>A0ABW5ZNY9</accession>
<dbReference type="SUPFAM" id="SSF55811">
    <property type="entry name" value="Nudix"/>
    <property type="match status" value="1"/>
</dbReference>
<evidence type="ECO:0000256" key="2">
    <source>
        <dbReference type="ARBA" id="ARBA00022801"/>
    </source>
</evidence>
<comment type="cofactor">
    <cofactor evidence="1">
        <name>Mg(2+)</name>
        <dbReference type="ChEBI" id="CHEBI:18420"/>
    </cofactor>
</comment>
<gene>
    <name evidence="5" type="ORF">ACFS5P_15885</name>
</gene>
<dbReference type="InterPro" id="IPR000086">
    <property type="entry name" value="NUDIX_hydrolase_dom"/>
</dbReference>
<reference evidence="6" key="1">
    <citation type="journal article" date="2019" name="Int. J. Syst. Evol. Microbiol.">
        <title>The Global Catalogue of Microorganisms (GCM) 10K type strain sequencing project: providing services to taxonomists for standard genome sequencing and annotation.</title>
        <authorList>
            <consortium name="The Broad Institute Genomics Platform"/>
            <consortium name="The Broad Institute Genome Sequencing Center for Infectious Disease"/>
            <person name="Wu L."/>
            <person name="Ma J."/>
        </authorList>
    </citation>
    <scope>NUCLEOTIDE SEQUENCE [LARGE SCALE GENOMIC DNA]</scope>
    <source>
        <strain evidence="6">KCTC 13528</strain>
    </source>
</reference>
<proteinExistence type="inferred from homology"/>
<dbReference type="Proteomes" id="UP001597561">
    <property type="component" value="Unassembled WGS sequence"/>
</dbReference>
<name>A0ABW5ZNY9_9BACL</name>
<evidence type="ECO:0000256" key="1">
    <source>
        <dbReference type="ARBA" id="ARBA00001946"/>
    </source>
</evidence>
<dbReference type="PROSITE" id="PS00893">
    <property type="entry name" value="NUDIX_BOX"/>
    <property type="match status" value="1"/>
</dbReference>
<comment type="similarity">
    <text evidence="3">Belongs to the Nudix hydrolase family.</text>
</comment>
<feature type="domain" description="Nudix hydrolase" evidence="4">
    <location>
        <begin position="2"/>
        <end position="127"/>
    </location>
</feature>
<evidence type="ECO:0000256" key="3">
    <source>
        <dbReference type="RuleBase" id="RU003476"/>
    </source>
</evidence>
<sequence length="130" mass="14840">MKKWSGAAAVCLNEHNEVLMVKSVHSNAWAVPSGGIESGETPEACCIREVMEETGYEVEIIDHLFVKKTVIKEINVETHYFKVKKIGNSCGIEDPDNLIEKAEWKSYTDVKRLEHMYPEDEELLLKEMKV</sequence>
<evidence type="ECO:0000313" key="6">
    <source>
        <dbReference type="Proteomes" id="UP001597561"/>
    </source>
</evidence>